<dbReference type="SUPFAM" id="SSF117281">
    <property type="entry name" value="Kelch motif"/>
    <property type="match status" value="1"/>
</dbReference>
<evidence type="ECO:0000313" key="3">
    <source>
        <dbReference type="WBParaSite" id="GPUH_0000896001-mRNA-1"/>
    </source>
</evidence>
<organism evidence="3">
    <name type="scientific">Gongylonema pulchrum</name>
    <dbReference type="NCBI Taxonomy" id="637853"/>
    <lineage>
        <taxon>Eukaryota</taxon>
        <taxon>Metazoa</taxon>
        <taxon>Ecdysozoa</taxon>
        <taxon>Nematoda</taxon>
        <taxon>Chromadorea</taxon>
        <taxon>Rhabditida</taxon>
        <taxon>Spirurina</taxon>
        <taxon>Spiruromorpha</taxon>
        <taxon>Spiruroidea</taxon>
        <taxon>Gongylonematidae</taxon>
        <taxon>Gongylonema</taxon>
    </lineage>
</organism>
<dbReference type="WBParaSite" id="GPUH_0000896001-mRNA-1">
    <property type="protein sequence ID" value="GPUH_0000896001-mRNA-1"/>
    <property type="gene ID" value="GPUH_0000896001"/>
</dbReference>
<reference evidence="3" key="1">
    <citation type="submission" date="2016-06" db="UniProtKB">
        <authorList>
            <consortium name="WormBaseParasite"/>
        </authorList>
    </citation>
    <scope>IDENTIFICATION</scope>
</reference>
<protein>
    <submittedName>
        <fullName evidence="3">Galactose oxidase</fullName>
    </submittedName>
</protein>
<dbReference type="EMBL" id="UYRT01027616">
    <property type="protein sequence ID" value="VDK66551.1"/>
    <property type="molecule type" value="Genomic_DNA"/>
</dbReference>
<reference evidence="1 2" key="2">
    <citation type="submission" date="2018-11" db="EMBL/GenBank/DDBJ databases">
        <authorList>
            <consortium name="Pathogen Informatics"/>
        </authorList>
    </citation>
    <scope>NUCLEOTIDE SEQUENCE [LARGE SCALE GENOMIC DNA]</scope>
</reference>
<accession>A0A183DJQ9</accession>
<keyword evidence="2" id="KW-1185">Reference proteome</keyword>
<name>A0A183DJQ9_9BILA</name>
<evidence type="ECO:0000313" key="1">
    <source>
        <dbReference type="EMBL" id="VDK66551.1"/>
    </source>
</evidence>
<gene>
    <name evidence="1" type="ORF">GPUH_LOCUS8946</name>
</gene>
<dbReference type="AlphaFoldDB" id="A0A183DJQ9"/>
<dbReference type="Proteomes" id="UP000271098">
    <property type="component" value="Unassembled WGS sequence"/>
</dbReference>
<dbReference type="Gene3D" id="2.120.10.80">
    <property type="entry name" value="Kelch-type beta propeller"/>
    <property type="match status" value="1"/>
</dbReference>
<evidence type="ECO:0000313" key="2">
    <source>
        <dbReference type="Proteomes" id="UP000271098"/>
    </source>
</evidence>
<sequence>MRTSGEFGARASHCSVIVNDAKIWVIGGAHFTGVNNSLVVVYDIADSSWRTVATKNAPKARYDHTVVRYKVSILARKAWCPNRQR</sequence>
<dbReference type="InterPro" id="IPR015915">
    <property type="entry name" value="Kelch-typ_b-propeller"/>
</dbReference>
<proteinExistence type="predicted"/>